<feature type="binding site" evidence="22">
    <location>
        <position position="748"/>
    </location>
    <ligand>
        <name>ATP</name>
        <dbReference type="ChEBI" id="CHEBI:30616"/>
    </ligand>
</feature>
<keyword evidence="13 22" id="KW-0547">Nucleotide-binding</keyword>
<dbReference type="GO" id="GO:0005524">
    <property type="term" value="F:ATP binding"/>
    <property type="evidence" value="ECO:0007669"/>
    <property type="project" value="UniProtKB-UniRule"/>
</dbReference>
<dbReference type="EC" id="2.7.11.1" evidence="4"/>
<feature type="transmembrane region" description="Helical" evidence="23">
    <location>
        <begin position="12"/>
        <end position="29"/>
    </location>
</feature>
<dbReference type="FunFam" id="3.80.10.10:FF:000288">
    <property type="entry name" value="LRR receptor-like serine/threonine-protein kinase EFR"/>
    <property type="match status" value="1"/>
</dbReference>
<comment type="caution">
    <text evidence="25">The sequence shown here is derived from an EMBL/GenBank/DDBJ whole genome shotgun (WGS) entry which is preliminary data.</text>
</comment>
<dbReference type="InterPro" id="IPR051809">
    <property type="entry name" value="Plant_receptor-like_S/T_kinase"/>
</dbReference>
<dbReference type="SMART" id="SM00365">
    <property type="entry name" value="LRR_SD22"/>
    <property type="match status" value="3"/>
</dbReference>
<dbReference type="Proteomes" id="UP000315295">
    <property type="component" value="Unassembled WGS sequence"/>
</dbReference>
<evidence type="ECO:0000256" key="7">
    <source>
        <dbReference type="ARBA" id="ARBA00022553"/>
    </source>
</evidence>
<dbReference type="InterPro" id="IPR011009">
    <property type="entry name" value="Kinase-like_dom_sf"/>
</dbReference>
<keyword evidence="17 23" id="KW-0472">Membrane</keyword>
<keyword evidence="9" id="KW-0808">Transferase</keyword>
<dbReference type="Gene3D" id="3.80.10.10">
    <property type="entry name" value="Ribonuclease Inhibitor"/>
    <property type="match status" value="3"/>
</dbReference>
<protein>
    <recommendedName>
        <fullName evidence="4">non-specific serine/threonine protein kinase</fullName>
        <ecNumber evidence="4">2.7.11.1</ecNumber>
    </recommendedName>
</protein>
<dbReference type="SUPFAM" id="SSF52058">
    <property type="entry name" value="L domain-like"/>
    <property type="match status" value="2"/>
</dbReference>
<dbReference type="STRING" id="106549.A0A540LMS6"/>
<comment type="subcellular location">
    <subcellularLocation>
        <location evidence="1">Cell membrane</location>
        <topology evidence="1">Single-pass membrane protein</topology>
    </subcellularLocation>
    <subcellularLocation>
        <location evidence="2">Membrane</location>
        <topology evidence="2">Single-pass type I membrane protein</topology>
    </subcellularLocation>
</comment>
<evidence type="ECO:0000256" key="11">
    <source>
        <dbReference type="ARBA" id="ARBA00022729"/>
    </source>
</evidence>
<evidence type="ECO:0000256" key="10">
    <source>
        <dbReference type="ARBA" id="ARBA00022692"/>
    </source>
</evidence>
<dbReference type="Pfam" id="PF13855">
    <property type="entry name" value="LRR_8"/>
    <property type="match status" value="2"/>
</dbReference>
<evidence type="ECO:0000256" key="8">
    <source>
        <dbReference type="ARBA" id="ARBA00022614"/>
    </source>
</evidence>
<evidence type="ECO:0000259" key="24">
    <source>
        <dbReference type="PROSITE" id="PS50011"/>
    </source>
</evidence>
<name>A0A540LMS6_MALBA</name>
<dbReference type="Pfam" id="PF08263">
    <property type="entry name" value="LRRNT_2"/>
    <property type="match status" value="1"/>
</dbReference>
<comment type="catalytic activity">
    <reaction evidence="20">
        <text>L-threonyl-[protein] + ATP = O-phospho-L-threonyl-[protein] + ADP + H(+)</text>
        <dbReference type="Rhea" id="RHEA:46608"/>
        <dbReference type="Rhea" id="RHEA-COMP:11060"/>
        <dbReference type="Rhea" id="RHEA-COMP:11605"/>
        <dbReference type="ChEBI" id="CHEBI:15378"/>
        <dbReference type="ChEBI" id="CHEBI:30013"/>
        <dbReference type="ChEBI" id="CHEBI:30616"/>
        <dbReference type="ChEBI" id="CHEBI:61977"/>
        <dbReference type="ChEBI" id="CHEBI:456216"/>
        <dbReference type="EC" id="2.7.11.1"/>
    </reaction>
</comment>
<dbReference type="Gene3D" id="1.10.510.10">
    <property type="entry name" value="Transferase(Phosphotransferase) domain 1"/>
    <property type="match status" value="1"/>
</dbReference>
<evidence type="ECO:0000313" key="25">
    <source>
        <dbReference type="EMBL" id="TQD87795.1"/>
    </source>
</evidence>
<evidence type="ECO:0000256" key="23">
    <source>
        <dbReference type="SAM" id="Phobius"/>
    </source>
</evidence>
<evidence type="ECO:0000256" key="18">
    <source>
        <dbReference type="ARBA" id="ARBA00023170"/>
    </source>
</evidence>
<evidence type="ECO:0000256" key="6">
    <source>
        <dbReference type="ARBA" id="ARBA00022527"/>
    </source>
</evidence>
<feature type="domain" description="Protein kinase" evidence="24">
    <location>
        <begin position="719"/>
        <end position="993"/>
    </location>
</feature>
<dbReference type="InterPro" id="IPR001611">
    <property type="entry name" value="Leu-rich_rpt"/>
</dbReference>
<dbReference type="EMBL" id="VIEB01000525">
    <property type="protein sequence ID" value="TQD87795.1"/>
    <property type="molecule type" value="Genomic_DNA"/>
</dbReference>
<keyword evidence="26" id="KW-1185">Reference proteome</keyword>
<comment type="catalytic activity">
    <reaction evidence="21">
        <text>L-seryl-[protein] + ATP = O-phospho-L-seryl-[protein] + ADP + H(+)</text>
        <dbReference type="Rhea" id="RHEA:17989"/>
        <dbReference type="Rhea" id="RHEA-COMP:9863"/>
        <dbReference type="Rhea" id="RHEA-COMP:11604"/>
        <dbReference type="ChEBI" id="CHEBI:15378"/>
        <dbReference type="ChEBI" id="CHEBI:29999"/>
        <dbReference type="ChEBI" id="CHEBI:30616"/>
        <dbReference type="ChEBI" id="CHEBI:83421"/>
        <dbReference type="ChEBI" id="CHEBI:456216"/>
        <dbReference type="EC" id="2.7.11.1"/>
    </reaction>
</comment>
<dbReference type="Pfam" id="PF23598">
    <property type="entry name" value="LRR_14"/>
    <property type="match status" value="1"/>
</dbReference>
<dbReference type="SUPFAM" id="SSF56112">
    <property type="entry name" value="Protein kinase-like (PK-like)"/>
    <property type="match status" value="1"/>
</dbReference>
<keyword evidence="15 22" id="KW-0067">ATP-binding</keyword>
<gene>
    <name evidence="25" type="ORF">C1H46_026647</name>
</gene>
<sequence length="1053" mass="115384">MTHSSMHDGKQILSKFLYGFILLYMSTGLESAALSNSTFGNESDRLALLDFKKRITEDPQHIMSSWNDSTHFCGWRGVTCNNSNKRVLTLKLNSQNLVGSLPPSIGNLTYLTGINLTSNGFHGEIPQEIGRLRSLEYLNLSYNSFGGKIPTNMSSCTQLKVLSIYSNKLTGSIPDQLSSLLNLNHLWVDENNLTGTIPYWVGNFSYLKTVYLGSNNLQGIIPKEFGRLTSLERFSLQGNNLFGLVPSSIYNISSIYLFDVTENQLQGEIPPNVGNTLPNLIGFFAGANKFTGRVPVSFGNASRLERLDVFRNSLTGALHGENLGSLRSLVWLNFEENRLGSGKPGDLTFLTFLSNCTRLETLGLYGNRFGGELPGSIANLSTQLISLTLGGNMIHGVIPEGIGYLVNLTVLVLEHNNFGGTVPNTIGKLQKLVELYLNSNKLSGPIPSSLGNLSALTNLYLDWNMFEGSIPPSLANCQFLLILYLSHNNLSGSIPKQLLALSSLSMSLNMSHNSLTGSLPSEVGDLVNLAELDVSENKLSGEIPQTLGSCIMLVRLHLEGNKFEGIIPQSLKNLRSLEEIDVSGNNLSGQLPEFLGKFTLLEKLNLSDNNFEGELPKEGIFLNASGVSVLGNDRLCGGIPQLHLPACSDKKPHSTRGLLALKVVIPIASSLALIIALSCFIAACSMVKRSRRKPVTLRSYEDWKSGLSYSELFESTNGFSMDNLIGSGSFGSVYKGVLSSDVAIVAVKVLNLQQPGASKSFIDECKTLKSIRHRNLLKIITACSSIDNQGNDFKSLVFEFMENGSLDLWIHPKGDEQSQTKRKLSLTERLDIAIDVASALDYLHYQCETPIVHCDLKPSNVLLDEDMVAHVGDFGLARFLLEASNSNNLAASQTMSAGLKGSIGYIPPEYGMAGQVSILGDTYSYGILLLEMFTGKSPTDDVFIDGQSIHRFTAMALPDHVMDVVDRSLLLEIYDPDADDEEYNNEIQEGPITKYQDRSSAQAKRLEECLVSVMDIGLACSSISPAERMPMNVVVNKLKSIRESYLNRRRTRY</sequence>
<keyword evidence="10 23" id="KW-0812">Transmembrane</keyword>
<keyword evidence="8" id="KW-0433">Leucine-rich repeat</keyword>
<dbReference type="PROSITE" id="PS00108">
    <property type="entry name" value="PROTEIN_KINASE_ST"/>
    <property type="match status" value="1"/>
</dbReference>
<dbReference type="InterPro" id="IPR003591">
    <property type="entry name" value="Leu-rich_rpt_typical-subtyp"/>
</dbReference>
<evidence type="ECO:0000256" key="22">
    <source>
        <dbReference type="PROSITE-ProRule" id="PRU10141"/>
    </source>
</evidence>
<dbReference type="PROSITE" id="PS00107">
    <property type="entry name" value="PROTEIN_KINASE_ATP"/>
    <property type="match status" value="1"/>
</dbReference>
<dbReference type="Pfam" id="PF07714">
    <property type="entry name" value="PK_Tyr_Ser-Thr"/>
    <property type="match status" value="1"/>
</dbReference>
<evidence type="ECO:0000256" key="12">
    <source>
        <dbReference type="ARBA" id="ARBA00022737"/>
    </source>
</evidence>
<dbReference type="Gene3D" id="3.30.200.20">
    <property type="entry name" value="Phosphorylase Kinase, domain 1"/>
    <property type="match status" value="1"/>
</dbReference>
<evidence type="ECO:0000256" key="5">
    <source>
        <dbReference type="ARBA" id="ARBA00022475"/>
    </source>
</evidence>
<evidence type="ECO:0000256" key="15">
    <source>
        <dbReference type="ARBA" id="ARBA00022840"/>
    </source>
</evidence>
<keyword evidence="14" id="KW-0418">Kinase</keyword>
<reference evidence="25 26" key="1">
    <citation type="journal article" date="2019" name="G3 (Bethesda)">
        <title>Sequencing of a Wild Apple (Malus baccata) Genome Unravels the Differences Between Cultivated and Wild Apple Species Regarding Disease Resistance and Cold Tolerance.</title>
        <authorList>
            <person name="Chen X."/>
        </authorList>
    </citation>
    <scope>NUCLEOTIDE SEQUENCE [LARGE SCALE GENOMIC DNA]</scope>
    <source>
        <strain evidence="26">cv. Shandingzi</strain>
        <tissue evidence="25">Leaves</tissue>
    </source>
</reference>
<keyword evidence="6" id="KW-0723">Serine/threonine-protein kinase</keyword>
<evidence type="ECO:0000256" key="20">
    <source>
        <dbReference type="ARBA" id="ARBA00047899"/>
    </source>
</evidence>
<accession>A0A540LMS6</accession>
<evidence type="ECO:0000256" key="21">
    <source>
        <dbReference type="ARBA" id="ARBA00048679"/>
    </source>
</evidence>
<dbReference type="InterPro" id="IPR001245">
    <property type="entry name" value="Ser-Thr/Tyr_kinase_cat_dom"/>
</dbReference>
<comment type="similarity">
    <text evidence="3">Belongs to the protein kinase superfamily. Ser/Thr protein kinase family.</text>
</comment>
<keyword evidence="5" id="KW-1003">Cell membrane</keyword>
<keyword evidence="7" id="KW-0597">Phosphoprotein</keyword>
<dbReference type="SMART" id="SM00220">
    <property type="entry name" value="S_TKc"/>
    <property type="match status" value="1"/>
</dbReference>
<dbReference type="FunFam" id="3.80.10.10:FF:000101">
    <property type="entry name" value="LRR receptor-like serine/threonine-protein kinase ERECTA"/>
    <property type="match status" value="1"/>
</dbReference>
<dbReference type="InterPro" id="IPR032675">
    <property type="entry name" value="LRR_dom_sf"/>
</dbReference>
<evidence type="ECO:0000256" key="2">
    <source>
        <dbReference type="ARBA" id="ARBA00004479"/>
    </source>
</evidence>
<evidence type="ECO:0000256" key="13">
    <source>
        <dbReference type="ARBA" id="ARBA00022741"/>
    </source>
</evidence>
<dbReference type="InterPro" id="IPR000719">
    <property type="entry name" value="Prot_kinase_dom"/>
</dbReference>
<keyword evidence="11" id="KW-0732">Signal</keyword>
<keyword evidence="16 23" id="KW-1133">Transmembrane helix</keyword>
<evidence type="ECO:0000313" key="26">
    <source>
        <dbReference type="Proteomes" id="UP000315295"/>
    </source>
</evidence>
<dbReference type="SMART" id="SM00369">
    <property type="entry name" value="LRR_TYP"/>
    <property type="match status" value="7"/>
</dbReference>
<evidence type="ECO:0000256" key="17">
    <source>
        <dbReference type="ARBA" id="ARBA00023136"/>
    </source>
</evidence>
<dbReference type="FunFam" id="3.80.10.10:FF:000041">
    <property type="entry name" value="LRR receptor-like serine/threonine-protein kinase ERECTA"/>
    <property type="match status" value="1"/>
</dbReference>
<evidence type="ECO:0000256" key="4">
    <source>
        <dbReference type="ARBA" id="ARBA00012513"/>
    </source>
</evidence>
<dbReference type="FunFam" id="1.10.510.10:FF:000358">
    <property type="entry name" value="Putative leucine-rich repeat receptor-like serine/threonine-protein kinase"/>
    <property type="match status" value="1"/>
</dbReference>
<evidence type="ECO:0000256" key="19">
    <source>
        <dbReference type="ARBA" id="ARBA00023180"/>
    </source>
</evidence>
<dbReference type="InterPro" id="IPR013210">
    <property type="entry name" value="LRR_N_plant-typ"/>
</dbReference>
<keyword evidence="18" id="KW-0675">Receptor</keyword>
<dbReference type="PANTHER" id="PTHR27008:SF499">
    <property type="entry name" value="OS06G0581500 PROTEIN"/>
    <property type="match status" value="1"/>
</dbReference>
<dbReference type="PANTHER" id="PTHR27008">
    <property type="entry name" value="OS04G0122200 PROTEIN"/>
    <property type="match status" value="1"/>
</dbReference>
<evidence type="ECO:0000256" key="9">
    <source>
        <dbReference type="ARBA" id="ARBA00022679"/>
    </source>
</evidence>
<evidence type="ECO:0000256" key="3">
    <source>
        <dbReference type="ARBA" id="ARBA00008684"/>
    </source>
</evidence>
<keyword evidence="19" id="KW-0325">Glycoprotein</keyword>
<organism evidence="25 26">
    <name type="scientific">Malus baccata</name>
    <name type="common">Siberian crab apple</name>
    <name type="synonym">Pyrus baccata</name>
    <dbReference type="NCBI Taxonomy" id="106549"/>
    <lineage>
        <taxon>Eukaryota</taxon>
        <taxon>Viridiplantae</taxon>
        <taxon>Streptophyta</taxon>
        <taxon>Embryophyta</taxon>
        <taxon>Tracheophyta</taxon>
        <taxon>Spermatophyta</taxon>
        <taxon>Magnoliopsida</taxon>
        <taxon>eudicotyledons</taxon>
        <taxon>Gunneridae</taxon>
        <taxon>Pentapetalae</taxon>
        <taxon>rosids</taxon>
        <taxon>fabids</taxon>
        <taxon>Rosales</taxon>
        <taxon>Rosaceae</taxon>
        <taxon>Amygdaloideae</taxon>
        <taxon>Maleae</taxon>
        <taxon>Malus</taxon>
    </lineage>
</organism>
<dbReference type="GO" id="GO:0005886">
    <property type="term" value="C:plasma membrane"/>
    <property type="evidence" value="ECO:0007669"/>
    <property type="project" value="UniProtKB-SubCell"/>
</dbReference>
<evidence type="ECO:0000256" key="14">
    <source>
        <dbReference type="ARBA" id="ARBA00022777"/>
    </source>
</evidence>
<dbReference type="Pfam" id="PF00560">
    <property type="entry name" value="LRR_1"/>
    <property type="match status" value="3"/>
</dbReference>
<dbReference type="GO" id="GO:0004674">
    <property type="term" value="F:protein serine/threonine kinase activity"/>
    <property type="evidence" value="ECO:0007669"/>
    <property type="project" value="UniProtKB-KW"/>
</dbReference>
<dbReference type="InterPro" id="IPR055414">
    <property type="entry name" value="LRR_R13L4/SHOC2-like"/>
</dbReference>
<feature type="transmembrane region" description="Helical" evidence="23">
    <location>
        <begin position="659"/>
        <end position="683"/>
    </location>
</feature>
<dbReference type="FunFam" id="3.30.200.20:FF:000432">
    <property type="entry name" value="LRR receptor-like serine/threonine-protein kinase EFR"/>
    <property type="match status" value="1"/>
</dbReference>
<proteinExistence type="inferred from homology"/>
<evidence type="ECO:0000256" key="1">
    <source>
        <dbReference type="ARBA" id="ARBA00004162"/>
    </source>
</evidence>
<dbReference type="PROSITE" id="PS50011">
    <property type="entry name" value="PROTEIN_KINASE_DOM"/>
    <property type="match status" value="1"/>
</dbReference>
<keyword evidence="12" id="KW-0677">Repeat</keyword>
<evidence type="ECO:0000256" key="16">
    <source>
        <dbReference type="ARBA" id="ARBA00022989"/>
    </source>
</evidence>
<dbReference type="InterPro" id="IPR008271">
    <property type="entry name" value="Ser/Thr_kinase_AS"/>
</dbReference>
<dbReference type="InterPro" id="IPR017441">
    <property type="entry name" value="Protein_kinase_ATP_BS"/>
</dbReference>
<dbReference type="AlphaFoldDB" id="A0A540LMS6"/>